<evidence type="ECO:0000313" key="5">
    <source>
        <dbReference type="Proteomes" id="UP001500483"/>
    </source>
</evidence>
<keyword evidence="5" id="KW-1185">Reference proteome</keyword>
<feature type="region of interest" description="Disordered" evidence="2">
    <location>
        <begin position="159"/>
        <end position="429"/>
    </location>
</feature>
<accession>A0ABP6RYL7</accession>
<feature type="compositionally biased region" description="Basic and acidic residues" evidence="2">
    <location>
        <begin position="159"/>
        <end position="179"/>
    </location>
</feature>
<feature type="compositionally biased region" description="Acidic residues" evidence="2">
    <location>
        <begin position="399"/>
        <end position="415"/>
    </location>
</feature>
<dbReference type="Gene3D" id="1.20.1260.20">
    <property type="entry name" value="PPE superfamily"/>
    <property type="match status" value="1"/>
</dbReference>
<dbReference type="InterPro" id="IPR000030">
    <property type="entry name" value="PPE_dom"/>
</dbReference>
<dbReference type="Proteomes" id="UP001500483">
    <property type="component" value="Unassembled WGS sequence"/>
</dbReference>
<dbReference type="InterPro" id="IPR038332">
    <property type="entry name" value="PPE_sf"/>
</dbReference>
<gene>
    <name evidence="4" type="ORF">GCM10020366_55030</name>
</gene>
<protein>
    <recommendedName>
        <fullName evidence="3">PPE domain-containing protein</fullName>
    </recommendedName>
</protein>
<comment type="similarity">
    <text evidence="1">Belongs to the mycobacterial PPE family.</text>
</comment>
<feature type="compositionally biased region" description="Gly residues" evidence="2">
    <location>
        <begin position="261"/>
        <end position="396"/>
    </location>
</feature>
<sequence>MVAPLVVAGAVVVGSALISPSDRGSLDDITKKVGFDHPKTYDEIHRGMGSSSMSTAAQSFKSDIEQRFGEATRLLEEANRDANVSWEGQAAEQFGSSTKPMTSFLTNAQSTSVAAGDSIERQVDGFTTVRDSMPEPKEITATDSLLEKGGAWLVGSETDLQKQEREATEAAEAAKHTYDTYDNTIQAEVQNPPRFDPPPTQNGDGGQSSFDRSGAINSPMGVGAGGSPGAGGGTAGIGGGSGAGFGPGGSGPSGSGSSWSPGGGGGAGGSLPGGIGVPGGPGVGSGPGGGGAGGIGGGFLPGGPGGTGGTGAGGRSGLGAGGAGGRAGSGGAGAGSGGRAGVGAGANQPGAGGRAGIGTPGAGGAAGGAGTGAAGAGGRGGAGAMGAGGAGRGAKGAGDEDQEHESWLEEQDDVWLNDMPRTAPPVFGE</sequence>
<comment type="caution">
    <text evidence="4">The sequence shown here is derived from an EMBL/GenBank/DDBJ whole genome shotgun (WGS) entry which is preliminary data.</text>
</comment>
<feature type="compositionally biased region" description="Gly residues" evidence="2">
    <location>
        <begin position="222"/>
        <end position="254"/>
    </location>
</feature>
<evidence type="ECO:0000256" key="1">
    <source>
        <dbReference type="ARBA" id="ARBA00010652"/>
    </source>
</evidence>
<name>A0ABP6RYL7_9PSEU</name>
<feature type="compositionally biased region" description="Polar residues" evidence="2">
    <location>
        <begin position="180"/>
        <end position="189"/>
    </location>
</feature>
<dbReference type="PRINTS" id="PR01228">
    <property type="entry name" value="EGGSHELL"/>
</dbReference>
<feature type="domain" description="PPE" evidence="3">
    <location>
        <begin position="43"/>
        <end position="146"/>
    </location>
</feature>
<reference evidence="5" key="1">
    <citation type="journal article" date="2019" name="Int. J. Syst. Evol. Microbiol.">
        <title>The Global Catalogue of Microorganisms (GCM) 10K type strain sequencing project: providing services to taxonomists for standard genome sequencing and annotation.</title>
        <authorList>
            <consortium name="The Broad Institute Genomics Platform"/>
            <consortium name="The Broad Institute Genome Sequencing Center for Infectious Disease"/>
            <person name="Wu L."/>
            <person name="Ma J."/>
        </authorList>
    </citation>
    <scope>NUCLEOTIDE SEQUENCE [LARGE SCALE GENOMIC DNA]</scope>
    <source>
        <strain evidence="5">JCM 9687</strain>
    </source>
</reference>
<proteinExistence type="inferred from homology"/>
<dbReference type="RefSeq" id="WP_344930367.1">
    <property type="nucleotide sequence ID" value="NZ_BAAAYK010000038.1"/>
</dbReference>
<dbReference type="Pfam" id="PF00823">
    <property type="entry name" value="PPE"/>
    <property type="match status" value="1"/>
</dbReference>
<organism evidence="4 5">
    <name type="scientific">Saccharopolyspora gregorii</name>
    <dbReference type="NCBI Taxonomy" id="33914"/>
    <lineage>
        <taxon>Bacteria</taxon>
        <taxon>Bacillati</taxon>
        <taxon>Actinomycetota</taxon>
        <taxon>Actinomycetes</taxon>
        <taxon>Pseudonocardiales</taxon>
        <taxon>Pseudonocardiaceae</taxon>
        <taxon>Saccharopolyspora</taxon>
    </lineage>
</organism>
<evidence type="ECO:0000259" key="3">
    <source>
        <dbReference type="Pfam" id="PF00823"/>
    </source>
</evidence>
<dbReference type="SUPFAM" id="SSF140459">
    <property type="entry name" value="PE/PPE dimer-like"/>
    <property type="match status" value="1"/>
</dbReference>
<dbReference type="EMBL" id="BAAAYK010000038">
    <property type="protein sequence ID" value="GAA3363374.1"/>
    <property type="molecule type" value="Genomic_DNA"/>
</dbReference>
<evidence type="ECO:0000256" key="2">
    <source>
        <dbReference type="SAM" id="MobiDB-lite"/>
    </source>
</evidence>
<evidence type="ECO:0000313" key="4">
    <source>
        <dbReference type="EMBL" id="GAA3363374.1"/>
    </source>
</evidence>